<evidence type="ECO:0000313" key="2">
    <source>
        <dbReference type="EMBL" id="SJZ51736.1"/>
    </source>
</evidence>
<name>A0A1T4LAK7_9FUSO</name>
<dbReference type="AlphaFoldDB" id="A0A1T4LAK7"/>
<dbReference type="Gene3D" id="2.40.128.130">
    <property type="entry name" value="Autotransporter beta-domain"/>
    <property type="match status" value="1"/>
</dbReference>
<sequence>MKKNIYQKSLLYLSILFILSQFSYSKDIGDVEREILQLNSSLRIADKIYIGSLDTLKNYNENMGISKNDLELDIEDNLFYLNKVKEKRKNLLEEWKILKKELGNNYTGLIFSENDLEEEKKLKILKLVKLNNVEDIYKAFENENNENGIAKLIRSLRKIKRETPYIYSGELIRKSLENFEEDISFFPEEIQEKKWRGKGQKFSYSGKENINNFYEDNNYSLNGAMGIIEYGIDKNDSVGMILGGNKGKFKSMGSINMNSSYMGYFLRHNFKNIEFKTEIAYEFSELRGERENIISNNYKGNSFKGTIEGKYFFNREKELAFVPYGRLSYLYIKQDEIKENPLENNPILNIKQSIEKYLEGSLGLNLIKTSYFKNGILKNTFGGELKTILNKKIDPLKGKFIDKNKSSSSFYFENREISKVKESLKYHIDYEQKNGIIYGCGLIYEFSSISKKNYKIDFNLGYKF</sequence>
<dbReference type="STRING" id="180163.SAMN02745174_00774"/>
<evidence type="ECO:0000259" key="1">
    <source>
        <dbReference type="Pfam" id="PF03797"/>
    </source>
</evidence>
<proteinExistence type="predicted"/>
<dbReference type="GO" id="GO:0019867">
    <property type="term" value="C:outer membrane"/>
    <property type="evidence" value="ECO:0007669"/>
    <property type="project" value="InterPro"/>
</dbReference>
<evidence type="ECO:0000313" key="3">
    <source>
        <dbReference type="Proteomes" id="UP000191153"/>
    </source>
</evidence>
<dbReference type="Proteomes" id="UP000191153">
    <property type="component" value="Unassembled WGS sequence"/>
</dbReference>
<feature type="domain" description="Autotransporter" evidence="1">
    <location>
        <begin position="202"/>
        <end position="406"/>
    </location>
</feature>
<dbReference type="InterPro" id="IPR005546">
    <property type="entry name" value="Autotransporte_beta"/>
</dbReference>
<protein>
    <submittedName>
        <fullName evidence="2">Outer membrane autotransporter barrel domain-containing protein</fullName>
    </submittedName>
</protein>
<keyword evidence="3" id="KW-1185">Reference proteome</keyword>
<dbReference type="EMBL" id="FUWX01000006">
    <property type="protein sequence ID" value="SJZ51736.1"/>
    <property type="molecule type" value="Genomic_DNA"/>
</dbReference>
<dbReference type="NCBIfam" id="TIGR01414">
    <property type="entry name" value="autotrans_barl"/>
    <property type="match status" value="1"/>
</dbReference>
<dbReference type="InterPro" id="IPR036709">
    <property type="entry name" value="Autotransporte_beta_dom_sf"/>
</dbReference>
<reference evidence="2 3" key="1">
    <citation type="submission" date="2017-02" db="EMBL/GenBank/DDBJ databases">
        <authorList>
            <person name="Peterson S.W."/>
        </authorList>
    </citation>
    <scope>NUCLEOTIDE SEQUENCE [LARGE SCALE GENOMIC DNA]</scope>
    <source>
        <strain evidence="2 3">ATCC 700028</strain>
    </source>
</reference>
<dbReference type="InterPro" id="IPR006315">
    <property type="entry name" value="OM_autotransptr_brl_dom"/>
</dbReference>
<organism evidence="2 3">
    <name type="scientific">Cetobacterium ceti</name>
    <dbReference type="NCBI Taxonomy" id="180163"/>
    <lineage>
        <taxon>Bacteria</taxon>
        <taxon>Fusobacteriati</taxon>
        <taxon>Fusobacteriota</taxon>
        <taxon>Fusobacteriia</taxon>
        <taxon>Fusobacteriales</taxon>
        <taxon>Fusobacteriaceae</taxon>
        <taxon>Cetobacterium</taxon>
    </lineage>
</organism>
<accession>A0A1T4LAK7</accession>
<dbReference type="SUPFAM" id="SSF103515">
    <property type="entry name" value="Autotransporter"/>
    <property type="match status" value="1"/>
</dbReference>
<gene>
    <name evidence="2" type="ORF">SAMN02745174_00774</name>
</gene>
<dbReference type="Pfam" id="PF03797">
    <property type="entry name" value="Autotransporter"/>
    <property type="match status" value="1"/>
</dbReference>
<dbReference type="RefSeq" id="WP_078693313.1">
    <property type="nucleotide sequence ID" value="NZ_FUWX01000006.1"/>
</dbReference>